<keyword evidence="2" id="KW-0732">Signal</keyword>
<gene>
    <name evidence="4" type="ORF">THAOC_30132</name>
</gene>
<dbReference type="EMBL" id="AGNL01042996">
    <property type="protein sequence ID" value="EJK50771.1"/>
    <property type="molecule type" value="Genomic_DNA"/>
</dbReference>
<keyword evidence="5" id="KW-1185">Reference proteome</keyword>
<dbReference type="CDD" id="cd17039">
    <property type="entry name" value="Ubl_ubiquitin_like"/>
    <property type="match status" value="1"/>
</dbReference>
<feature type="compositionally biased region" description="Basic and acidic residues" evidence="1">
    <location>
        <begin position="451"/>
        <end position="462"/>
    </location>
</feature>
<dbReference type="SMART" id="SM00213">
    <property type="entry name" value="UBQ"/>
    <property type="match status" value="1"/>
</dbReference>
<feature type="compositionally biased region" description="Basic and acidic residues" evidence="1">
    <location>
        <begin position="429"/>
        <end position="438"/>
    </location>
</feature>
<feature type="domain" description="Ubiquitin-like" evidence="3">
    <location>
        <begin position="244"/>
        <end position="317"/>
    </location>
</feature>
<feature type="region of interest" description="Disordered" evidence="1">
    <location>
        <begin position="695"/>
        <end position="722"/>
    </location>
</feature>
<proteinExistence type="predicted"/>
<evidence type="ECO:0000313" key="4">
    <source>
        <dbReference type="EMBL" id="EJK50771.1"/>
    </source>
</evidence>
<feature type="chain" id="PRO_5003840476" description="Ubiquitin-like domain-containing protein" evidence="2">
    <location>
        <begin position="21"/>
        <end position="722"/>
    </location>
</feature>
<name>K0RPG7_THAOC</name>
<dbReference type="AlphaFoldDB" id="K0RPG7"/>
<dbReference type="InterPro" id="IPR000626">
    <property type="entry name" value="Ubiquitin-like_dom"/>
</dbReference>
<feature type="signal peptide" evidence="2">
    <location>
        <begin position="1"/>
        <end position="20"/>
    </location>
</feature>
<protein>
    <recommendedName>
        <fullName evidence="3">Ubiquitin-like domain-containing protein</fullName>
    </recommendedName>
</protein>
<evidence type="ECO:0000256" key="1">
    <source>
        <dbReference type="SAM" id="MobiDB-lite"/>
    </source>
</evidence>
<dbReference type="InterPro" id="IPR029071">
    <property type="entry name" value="Ubiquitin-like_domsf"/>
</dbReference>
<evidence type="ECO:0000313" key="5">
    <source>
        <dbReference type="Proteomes" id="UP000266841"/>
    </source>
</evidence>
<dbReference type="SUPFAM" id="SSF54236">
    <property type="entry name" value="Ubiquitin-like"/>
    <property type="match status" value="1"/>
</dbReference>
<dbReference type="Proteomes" id="UP000266841">
    <property type="component" value="Unassembled WGS sequence"/>
</dbReference>
<dbReference type="PROSITE" id="PS50053">
    <property type="entry name" value="UBIQUITIN_2"/>
    <property type="match status" value="1"/>
</dbReference>
<sequence>MLARFSWLLTVGCLAAATLAADCSHGTDKETPGLIAKEEEDTKKDLLAVAHSGGNSNLFEYSNVDMHSGGNSNLFKYSNVDPPNERNKPTPSLAPSVFDEANFTSVDTHPLIRLGVPASHFGWVSLGGGGGGGGGHGGDDFGGGGMRRRSKIFQDDIRDDYDMNELLPHHVLLEFIGVPQNLPDSGWAQLLRQGDTILSPIRKFFRHVGNYLHSAWISLWQHSSEATHTTISPVNTPEPETEKMQVLYRDLYGRTRSVCLPSTSKVADLKCKIEEDTGVPAQLQLLSDGKHVLENDQSVSPYHNSNRIDLRLRIRGGAKSSIRVEMSSGELLPQVEDRDGTIIIAFGSQNSQFKKGDIIKSISSGPTTIELTHFNAASLSQLSNTAFLNTNRVFSVIRDGQAPSTPRSRQAMSGKPHPSNWAIQPSNQGRDHKRDAGSRLKSPHKPSRYSPPEKKRQGARSDDMTVSIDGALDFEMPASVNEGGGNIHDLVTNFSPMKLGEMSQESDSDMDLEELATLIEPNDLTGIDRNDSTVGDVEIKIEPEDIKVPGGNQMFAVRKDKENGEFKVSQPSNELNIGDRIIAINGESVLEIEDAATFNDVFRSAQPNGHNTRMLTIRREPNPPSPPPRGLTLAQYREIGSSPDRGLGSVRGNQGRVRSGGSMQAHRSGGNTGPAMLMEANAGHTMHALHLRQDSIADPNVGAHPGSDSSSPPGCIADTTGT</sequence>
<feature type="compositionally biased region" description="Polar residues" evidence="1">
    <location>
        <begin position="402"/>
        <end position="411"/>
    </location>
</feature>
<feature type="region of interest" description="Disordered" evidence="1">
    <location>
        <begin position="400"/>
        <end position="462"/>
    </location>
</feature>
<accession>K0RPG7</accession>
<evidence type="ECO:0000259" key="3">
    <source>
        <dbReference type="PROSITE" id="PS50053"/>
    </source>
</evidence>
<evidence type="ECO:0000256" key="2">
    <source>
        <dbReference type="SAM" id="SignalP"/>
    </source>
</evidence>
<dbReference type="Gene3D" id="3.10.20.90">
    <property type="entry name" value="Phosphatidylinositol 3-kinase Catalytic Subunit, Chain A, domain 1"/>
    <property type="match status" value="1"/>
</dbReference>
<feature type="region of interest" description="Disordered" evidence="1">
    <location>
        <begin position="640"/>
        <end position="677"/>
    </location>
</feature>
<organism evidence="4 5">
    <name type="scientific">Thalassiosira oceanica</name>
    <name type="common">Marine diatom</name>
    <dbReference type="NCBI Taxonomy" id="159749"/>
    <lineage>
        <taxon>Eukaryota</taxon>
        <taxon>Sar</taxon>
        <taxon>Stramenopiles</taxon>
        <taxon>Ochrophyta</taxon>
        <taxon>Bacillariophyta</taxon>
        <taxon>Coscinodiscophyceae</taxon>
        <taxon>Thalassiosirophycidae</taxon>
        <taxon>Thalassiosirales</taxon>
        <taxon>Thalassiosiraceae</taxon>
        <taxon>Thalassiosira</taxon>
    </lineage>
</organism>
<comment type="caution">
    <text evidence="4">The sequence shown here is derived from an EMBL/GenBank/DDBJ whole genome shotgun (WGS) entry which is preliminary data.</text>
</comment>
<reference evidence="4 5" key="1">
    <citation type="journal article" date="2012" name="Genome Biol.">
        <title>Genome and low-iron response of an oceanic diatom adapted to chronic iron limitation.</title>
        <authorList>
            <person name="Lommer M."/>
            <person name="Specht M."/>
            <person name="Roy A.S."/>
            <person name="Kraemer L."/>
            <person name="Andreson R."/>
            <person name="Gutowska M.A."/>
            <person name="Wolf J."/>
            <person name="Bergner S.V."/>
            <person name="Schilhabel M.B."/>
            <person name="Klostermeier U.C."/>
            <person name="Beiko R.G."/>
            <person name="Rosenstiel P."/>
            <person name="Hippler M."/>
            <person name="Laroche J."/>
        </authorList>
    </citation>
    <scope>NUCLEOTIDE SEQUENCE [LARGE SCALE GENOMIC DNA]</scope>
    <source>
        <strain evidence="4 5">CCMP1005</strain>
    </source>
</reference>